<dbReference type="Proteomes" id="UP001157418">
    <property type="component" value="Unassembled WGS sequence"/>
</dbReference>
<comment type="caution">
    <text evidence="1">The sequence shown here is derived from an EMBL/GenBank/DDBJ whole genome shotgun (WGS) entry which is preliminary data.</text>
</comment>
<proteinExistence type="predicted"/>
<dbReference type="PANTHER" id="PTHR32387:SF3">
    <property type="entry name" value="ATP_DNA BINDING PROTEIN"/>
    <property type="match status" value="1"/>
</dbReference>
<organism evidence="1 2">
    <name type="scientific">Lactuca virosa</name>
    <dbReference type="NCBI Taxonomy" id="75947"/>
    <lineage>
        <taxon>Eukaryota</taxon>
        <taxon>Viridiplantae</taxon>
        <taxon>Streptophyta</taxon>
        <taxon>Embryophyta</taxon>
        <taxon>Tracheophyta</taxon>
        <taxon>Spermatophyta</taxon>
        <taxon>Magnoliopsida</taxon>
        <taxon>eudicotyledons</taxon>
        <taxon>Gunneridae</taxon>
        <taxon>Pentapetalae</taxon>
        <taxon>asterids</taxon>
        <taxon>campanulids</taxon>
        <taxon>Asterales</taxon>
        <taxon>Asteraceae</taxon>
        <taxon>Cichorioideae</taxon>
        <taxon>Cichorieae</taxon>
        <taxon>Lactucinae</taxon>
        <taxon>Lactuca</taxon>
    </lineage>
</organism>
<dbReference type="EMBL" id="CAKMRJ010002223">
    <property type="protein sequence ID" value="CAH1428235.1"/>
    <property type="molecule type" value="Genomic_DNA"/>
</dbReference>
<name>A0AAU9N1Y7_9ASTR</name>
<sequence length="698" mass="81113">MFLVETRVSVGLPSSGLTAIDQHFYGSSIYSMSNELKKIGVVVDFEHAIKRFTQYFEFNAKLSSIKKEHVLSFLKCYRQLKKLKLEIPEDLNNCVRKEKWLRTRLDDYCRSPTECILFSADWEQITPICSPLPFIDDLYVSEIHEYHEELNKFGVVTDFKNCAEFLAHGLVLPQDSSTLTPEILYTLLQSVKELKGKDTILGKFREKLSQKNWLKTRFGYKRPDECLLFSSDWNPFLKCNDGPFIDEGFYGSTIASYKHELSLLGVITNVANKEGCQLIVNHIECHSNSETISRIYHYLSTFKWEPVDQVNTRIWIPRGTTNNNREWVMHQHCVLHDKNNLFGEQLNILENSKYDKETLDMFANTLNVKLHPLVEDYCKLWKTWETSRRQITLHESCAFWEFVVQNWYPETEETFSNNLLKIPVLDPNSNGIFLFDKHDLFVADDLFLTDLFLRSCCCSRPIFAWFPQPSVKSLITRTKFVDIYTKLGLRRLSQSAQKNIIFDTDHDAGSKPLNLKEKIIKKGLLKLILAFLADPNLKLDLCKRHEAVTRVLALEAFESPEKMKVRYRLTFSSGDVVDVEPRRMIRWDKQHSKLYMQKKIDSDHKYAIEYASHFAEEIAEGVLLEKEQLVQDLSLWRIKTSFLLHSPLQRGRGGGIILPLFPIHTSYQVPSVQDPSFKSGNNENHKSDVYGGMTSFWG</sequence>
<accession>A0AAU9N1Y7</accession>
<dbReference type="PANTHER" id="PTHR32387">
    <property type="entry name" value="WU:FJ29H11"/>
    <property type="match status" value="1"/>
</dbReference>
<evidence type="ECO:0000313" key="2">
    <source>
        <dbReference type="Proteomes" id="UP001157418"/>
    </source>
</evidence>
<keyword evidence="2" id="KW-1185">Reference proteome</keyword>
<reference evidence="1 2" key="1">
    <citation type="submission" date="2022-01" db="EMBL/GenBank/DDBJ databases">
        <authorList>
            <person name="Xiong W."/>
            <person name="Schranz E."/>
        </authorList>
    </citation>
    <scope>NUCLEOTIDE SEQUENCE [LARGE SCALE GENOMIC DNA]</scope>
</reference>
<dbReference type="AlphaFoldDB" id="A0AAU9N1Y7"/>
<gene>
    <name evidence="1" type="ORF">LVIROSA_LOCUS15181</name>
</gene>
<protein>
    <submittedName>
        <fullName evidence="1">Uncharacterized protein</fullName>
    </submittedName>
</protein>
<evidence type="ECO:0000313" key="1">
    <source>
        <dbReference type="EMBL" id="CAH1428235.1"/>
    </source>
</evidence>
<dbReference type="InterPro" id="IPR052957">
    <property type="entry name" value="Auxin_embryo_med"/>
</dbReference>